<dbReference type="SUPFAM" id="SSF109604">
    <property type="entry name" value="HD-domain/PDEase-like"/>
    <property type="match status" value="1"/>
</dbReference>
<dbReference type="SMART" id="SM00471">
    <property type="entry name" value="HDc"/>
    <property type="match status" value="1"/>
</dbReference>
<dbReference type="Pfam" id="PF01966">
    <property type="entry name" value="HD"/>
    <property type="match status" value="1"/>
</dbReference>
<name>A0ABN2WRS3_9ACTN</name>
<proteinExistence type="predicted"/>
<gene>
    <name evidence="2" type="ORF">GCM10009801_68280</name>
</gene>
<dbReference type="RefSeq" id="WP_344533805.1">
    <property type="nucleotide sequence ID" value="NZ_BAAAPE010000016.1"/>
</dbReference>
<dbReference type="CDD" id="cd00077">
    <property type="entry name" value="HDc"/>
    <property type="match status" value="1"/>
</dbReference>
<dbReference type="Gene3D" id="1.10.3210.10">
    <property type="entry name" value="Hypothetical protein af1432"/>
    <property type="match status" value="1"/>
</dbReference>
<dbReference type="EMBL" id="BAAAPE010000016">
    <property type="protein sequence ID" value="GAA2097704.1"/>
    <property type="molecule type" value="Genomic_DNA"/>
</dbReference>
<accession>A0ABN2WRS3</accession>
<reference evidence="2 3" key="1">
    <citation type="journal article" date="2019" name="Int. J. Syst. Evol. Microbiol.">
        <title>The Global Catalogue of Microorganisms (GCM) 10K type strain sequencing project: providing services to taxonomists for standard genome sequencing and annotation.</title>
        <authorList>
            <consortium name="The Broad Institute Genomics Platform"/>
            <consortium name="The Broad Institute Genome Sequencing Center for Infectious Disease"/>
            <person name="Wu L."/>
            <person name="Ma J."/>
        </authorList>
    </citation>
    <scope>NUCLEOTIDE SEQUENCE [LARGE SCALE GENOMIC DNA]</scope>
    <source>
        <strain evidence="2 3">JCM 15478</strain>
    </source>
</reference>
<organism evidence="2 3">
    <name type="scientific">Streptomyces albiaxialis</name>
    <dbReference type="NCBI Taxonomy" id="329523"/>
    <lineage>
        <taxon>Bacteria</taxon>
        <taxon>Bacillati</taxon>
        <taxon>Actinomycetota</taxon>
        <taxon>Actinomycetes</taxon>
        <taxon>Kitasatosporales</taxon>
        <taxon>Streptomycetaceae</taxon>
        <taxon>Streptomyces</taxon>
    </lineage>
</organism>
<comment type="caution">
    <text evidence="2">The sequence shown here is derived from an EMBL/GenBank/DDBJ whole genome shotgun (WGS) entry which is preliminary data.</text>
</comment>
<sequence>MVVSVSGEVAPAIADVLGTDGVFRDPMWRVTVELSGLERELLGTWWVRRLGFVAHAGAASMAATQSYTRLEHSLGLLALTAHFAPGDAVARAAALLHDVGHLPLSHTFEGVAGLDHHRIGARRVGDLAGLLAAHGVDADEVVAVDEGRRPSVLRGGPGALKLDHLESLVRSGRAHGRTRQAPPETLAQLEVVEGAVSTGPETGEYLAELVAGEARWLSSTVNAVPCGVVRHLAALLLADASPERRDEIAAMTDDEFWALLLTDPATARATRALRRSPAWPVREAGPGDDQEGILFTVRRRYLDMPLVDGRPLPATHPAFAELPPLPWSCRILPPPESGLALPR</sequence>
<evidence type="ECO:0000313" key="2">
    <source>
        <dbReference type="EMBL" id="GAA2097704.1"/>
    </source>
</evidence>
<keyword evidence="3" id="KW-1185">Reference proteome</keyword>
<evidence type="ECO:0000313" key="3">
    <source>
        <dbReference type="Proteomes" id="UP001500016"/>
    </source>
</evidence>
<dbReference type="InterPro" id="IPR006674">
    <property type="entry name" value="HD_domain"/>
</dbReference>
<protein>
    <submittedName>
        <fullName evidence="2">HD domain-containing protein</fullName>
    </submittedName>
</protein>
<dbReference type="Proteomes" id="UP001500016">
    <property type="component" value="Unassembled WGS sequence"/>
</dbReference>
<dbReference type="InterPro" id="IPR003607">
    <property type="entry name" value="HD/PDEase_dom"/>
</dbReference>
<feature type="domain" description="HD/PDEase" evidence="1">
    <location>
        <begin position="65"/>
        <end position="260"/>
    </location>
</feature>
<evidence type="ECO:0000259" key="1">
    <source>
        <dbReference type="SMART" id="SM00471"/>
    </source>
</evidence>